<keyword evidence="2" id="KW-1185">Reference proteome</keyword>
<gene>
    <name evidence="1" type="ORF">FOMPIDRAFT_1054590</name>
</gene>
<protein>
    <submittedName>
        <fullName evidence="1">Uncharacterized protein</fullName>
    </submittedName>
</protein>
<dbReference type="Gene3D" id="3.80.10.10">
    <property type="entry name" value="Ribonuclease Inhibitor"/>
    <property type="match status" value="1"/>
</dbReference>
<dbReference type="EMBL" id="KE504218">
    <property type="protein sequence ID" value="EPS94964.1"/>
    <property type="molecule type" value="Genomic_DNA"/>
</dbReference>
<dbReference type="Proteomes" id="UP000015241">
    <property type="component" value="Unassembled WGS sequence"/>
</dbReference>
<dbReference type="HOGENOM" id="CLU_516815_0_0_1"/>
<dbReference type="OrthoDB" id="2663142at2759"/>
<reference evidence="1 2" key="1">
    <citation type="journal article" date="2012" name="Science">
        <title>The Paleozoic origin of enzymatic lignin decomposition reconstructed from 31 fungal genomes.</title>
        <authorList>
            <person name="Floudas D."/>
            <person name="Binder M."/>
            <person name="Riley R."/>
            <person name="Barry K."/>
            <person name="Blanchette R.A."/>
            <person name="Henrissat B."/>
            <person name="Martinez A.T."/>
            <person name="Otillar R."/>
            <person name="Spatafora J.W."/>
            <person name="Yadav J.S."/>
            <person name="Aerts A."/>
            <person name="Benoit I."/>
            <person name="Boyd A."/>
            <person name="Carlson A."/>
            <person name="Copeland A."/>
            <person name="Coutinho P.M."/>
            <person name="de Vries R.P."/>
            <person name="Ferreira P."/>
            <person name="Findley K."/>
            <person name="Foster B."/>
            <person name="Gaskell J."/>
            <person name="Glotzer D."/>
            <person name="Gorecki P."/>
            <person name="Heitman J."/>
            <person name="Hesse C."/>
            <person name="Hori C."/>
            <person name="Igarashi K."/>
            <person name="Jurgens J.A."/>
            <person name="Kallen N."/>
            <person name="Kersten P."/>
            <person name="Kohler A."/>
            <person name="Kuees U."/>
            <person name="Kumar T.K.A."/>
            <person name="Kuo A."/>
            <person name="LaButti K."/>
            <person name="Larrondo L.F."/>
            <person name="Lindquist E."/>
            <person name="Ling A."/>
            <person name="Lombard V."/>
            <person name="Lucas S."/>
            <person name="Lundell T."/>
            <person name="Martin R."/>
            <person name="McLaughlin D.J."/>
            <person name="Morgenstern I."/>
            <person name="Morin E."/>
            <person name="Murat C."/>
            <person name="Nagy L.G."/>
            <person name="Nolan M."/>
            <person name="Ohm R.A."/>
            <person name="Patyshakuliyeva A."/>
            <person name="Rokas A."/>
            <person name="Ruiz-Duenas F.J."/>
            <person name="Sabat G."/>
            <person name="Salamov A."/>
            <person name="Samejima M."/>
            <person name="Schmutz J."/>
            <person name="Slot J.C."/>
            <person name="St John F."/>
            <person name="Stenlid J."/>
            <person name="Sun H."/>
            <person name="Sun S."/>
            <person name="Syed K."/>
            <person name="Tsang A."/>
            <person name="Wiebenga A."/>
            <person name="Young D."/>
            <person name="Pisabarro A."/>
            <person name="Eastwood D.C."/>
            <person name="Martin F."/>
            <person name="Cullen D."/>
            <person name="Grigoriev I.V."/>
            <person name="Hibbett D.S."/>
        </authorList>
    </citation>
    <scope>NUCLEOTIDE SEQUENCE</scope>
    <source>
        <strain evidence="2">FP-58527</strain>
    </source>
</reference>
<evidence type="ECO:0000313" key="2">
    <source>
        <dbReference type="Proteomes" id="UP000015241"/>
    </source>
</evidence>
<dbReference type="AlphaFoldDB" id="S8F850"/>
<name>S8F850_FOMSC</name>
<sequence>MPSRILFCRELLDDIFGYFPVRTDFDDEDGFGKTEWHTNLINCALACHPLQDPALNVLWSHLHYLDPLLLLLGQWKRMPPKKNSRGQALELNPVIVLCDDFSPADFQRFQLHARRVVHVDVLNASPIDPASLDVRHWDERYARDASHSNRANNRLKRMLQSRDVLPDTLAMKLADHAPGLSRLRIHSEWAFCGLWGAEANVKSAAFNIAPGEGKIVLSALKSLVVTAPVKSLKALAEEIDCPLLRHLDVRPKPGSTMPELQECLESFASLFGSTLDSLVVWSWRLSLSEINRKRTDAFSAAVLSALAHLPNLRSLKLAAGAAFLACGFALEGICAVLPELRALSLGLLWEPPSDNNEYLDMAPPNVSINTLLSLREPTAQTAVERWCPHLHTLELQILDLTSPTNVSLRRLGMDARGQDTTDILQILMHLLYRLEMVEWLAVPQGLVQQGEAGPLPAPVRADD</sequence>
<dbReference type="InterPro" id="IPR032675">
    <property type="entry name" value="LRR_dom_sf"/>
</dbReference>
<evidence type="ECO:0000313" key="1">
    <source>
        <dbReference type="EMBL" id="EPS94964.1"/>
    </source>
</evidence>
<dbReference type="InParanoid" id="S8F850"/>
<organism evidence="1 2">
    <name type="scientific">Fomitopsis schrenkii</name>
    <name type="common">Brown rot fungus</name>
    <dbReference type="NCBI Taxonomy" id="2126942"/>
    <lineage>
        <taxon>Eukaryota</taxon>
        <taxon>Fungi</taxon>
        <taxon>Dikarya</taxon>
        <taxon>Basidiomycota</taxon>
        <taxon>Agaricomycotina</taxon>
        <taxon>Agaricomycetes</taxon>
        <taxon>Polyporales</taxon>
        <taxon>Fomitopsis</taxon>
    </lineage>
</organism>
<proteinExistence type="predicted"/>
<accession>S8F850</accession>